<gene>
    <name evidence="1" type="ORF">PLOB_00023250</name>
</gene>
<organism evidence="1 2">
    <name type="scientific">Porites lobata</name>
    <dbReference type="NCBI Taxonomy" id="104759"/>
    <lineage>
        <taxon>Eukaryota</taxon>
        <taxon>Metazoa</taxon>
        <taxon>Cnidaria</taxon>
        <taxon>Anthozoa</taxon>
        <taxon>Hexacorallia</taxon>
        <taxon>Scleractinia</taxon>
        <taxon>Fungiina</taxon>
        <taxon>Poritidae</taxon>
        <taxon>Porites</taxon>
    </lineage>
</organism>
<dbReference type="EMBL" id="CALNXK010000274">
    <property type="protein sequence ID" value="CAH3180320.1"/>
    <property type="molecule type" value="Genomic_DNA"/>
</dbReference>
<protein>
    <submittedName>
        <fullName evidence="1">Uncharacterized protein</fullName>
    </submittedName>
</protein>
<name>A0ABN8RLP8_9CNID</name>
<dbReference type="Proteomes" id="UP001159405">
    <property type="component" value="Unassembled WGS sequence"/>
</dbReference>
<accession>A0ABN8RLP8</accession>
<proteinExistence type="predicted"/>
<evidence type="ECO:0000313" key="1">
    <source>
        <dbReference type="EMBL" id="CAH3180320.1"/>
    </source>
</evidence>
<sequence>MKSKPLLFFFPPPCTLDLSIRRLVGTRLLVCCGEKSRDDKWKPLLLFFSDFEGTLD</sequence>
<reference evidence="1 2" key="1">
    <citation type="submission" date="2022-05" db="EMBL/GenBank/DDBJ databases">
        <authorList>
            <consortium name="Genoscope - CEA"/>
            <person name="William W."/>
        </authorList>
    </citation>
    <scope>NUCLEOTIDE SEQUENCE [LARGE SCALE GENOMIC DNA]</scope>
</reference>
<evidence type="ECO:0000313" key="2">
    <source>
        <dbReference type="Proteomes" id="UP001159405"/>
    </source>
</evidence>
<keyword evidence="2" id="KW-1185">Reference proteome</keyword>
<comment type="caution">
    <text evidence="1">The sequence shown here is derived from an EMBL/GenBank/DDBJ whole genome shotgun (WGS) entry which is preliminary data.</text>
</comment>